<keyword evidence="2" id="KW-1003">Cell membrane</keyword>
<feature type="transmembrane region" description="Helical" evidence="6">
    <location>
        <begin position="36"/>
        <end position="56"/>
    </location>
</feature>
<evidence type="ECO:0000259" key="7">
    <source>
        <dbReference type="Pfam" id="PF01618"/>
    </source>
</evidence>
<keyword evidence="5 6" id="KW-0472">Membrane</keyword>
<name>A0A382FM10_9ZZZZ</name>
<dbReference type="EMBL" id="UINC01050322">
    <property type="protein sequence ID" value="SVB63147.1"/>
    <property type="molecule type" value="Genomic_DNA"/>
</dbReference>
<evidence type="ECO:0000256" key="1">
    <source>
        <dbReference type="ARBA" id="ARBA00004651"/>
    </source>
</evidence>
<evidence type="ECO:0000313" key="8">
    <source>
        <dbReference type="EMBL" id="SVB63147.1"/>
    </source>
</evidence>
<feature type="transmembrane region" description="Helical" evidence="6">
    <location>
        <begin position="5"/>
        <end position="24"/>
    </location>
</feature>
<gene>
    <name evidence="8" type="ORF">METZ01_LOCUS216001</name>
</gene>
<protein>
    <recommendedName>
        <fullName evidence="7">MotA/TolQ/ExbB proton channel domain-containing protein</fullName>
    </recommendedName>
</protein>
<dbReference type="InterPro" id="IPR002898">
    <property type="entry name" value="MotA_ExbB_proton_chnl"/>
</dbReference>
<keyword evidence="3 6" id="KW-0812">Transmembrane</keyword>
<dbReference type="AlphaFoldDB" id="A0A382FM10"/>
<accession>A0A382FM10</accession>
<feature type="domain" description="MotA/TolQ/ExbB proton channel" evidence="7">
    <location>
        <begin position="61"/>
        <end position="134"/>
    </location>
</feature>
<dbReference type="GO" id="GO:0005886">
    <property type="term" value="C:plasma membrane"/>
    <property type="evidence" value="ECO:0007669"/>
    <property type="project" value="UniProtKB-SubCell"/>
</dbReference>
<dbReference type="Pfam" id="PF01618">
    <property type="entry name" value="MotA_ExbB"/>
    <property type="match status" value="1"/>
</dbReference>
<evidence type="ECO:0000256" key="4">
    <source>
        <dbReference type="ARBA" id="ARBA00022989"/>
    </source>
</evidence>
<keyword evidence="4 6" id="KW-1133">Transmembrane helix</keyword>
<evidence type="ECO:0000256" key="5">
    <source>
        <dbReference type="ARBA" id="ARBA00023136"/>
    </source>
</evidence>
<evidence type="ECO:0000256" key="2">
    <source>
        <dbReference type="ARBA" id="ARBA00022475"/>
    </source>
</evidence>
<reference evidence="8" key="1">
    <citation type="submission" date="2018-05" db="EMBL/GenBank/DDBJ databases">
        <authorList>
            <person name="Lanie J.A."/>
            <person name="Ng W.-L."/>
            <person name="Kazmierczak K.M."/>
            <person name="Andrzejewski T.M."/>
            <person name="Davidsen T.M."/>
            <person name="Wayne K.J."/>
            <person name="Tettelin H."/>
            <person name="Glass J.I."/>
            <person name="Rusch D."/>
            <person name="Podicherti R."/>
            <person name="Tsui H.-C.T."/>
            <person name="Winkler M.E."/>
        </authorList>
    </citation>
    <scope>NUCLEOTIDE SEQUENCE</scope>
</reference>
<feature type="transmembrane region" description="Helical" evidence="6">
    <location>
        <begin position="111"/>
        <end position="132"/>
    </location>
</feature>
<feature type="transmembrane region" description="Helical" evidence="6">
    <location>
        <begin position="68"/>
        <end position="91"/>
    </location>
</feature>
<evidence type="ECO:0000256" key="3">
    <source>
        <dbReference type="ARBA" id="ARBA00022692"/>
    </source>
</evidence>
<sequence length="146" mass="16475">MTKTFLQWWLFFVLQIIILGASYVYKLHLYILNNDQTYICFILIGIWLLTSMRIGYKMYKHIRTSNEKFWFIAESCMAIGMMGTVLGFILMLGSSNLGSIDPSDVEGMKTVIGHLASGMSTALLTTLTGLIVSVSLRTQLMIEEGE</sequence>
<organism evidence="8">
    <name type="scientific">marine metagenome</name>
    <dbReference type="NCBI Taxonomy" id="408172"/>
    <lineage>
        <taxon>unclassified sequences</taxon>
        <taxon>metagenomes</taxon>
        <taxon>ecological metagenomes</taxon>
    </lineage>
</organism>
<comment type="subcellular location">
    <subcellularLocation>
        <location evidence="1">Cell membrane</location>
        <topology evidence="1">Multi-pass membrane protein</topology>
    </subcellularLocation>
</comment>
<proteinExistence type="predicted"/>
<evidence type="ECO:0000256" key="6">
    <source>
        <dbReference type="SAM" id="Phobius"/>
    </source>
</evidence>